<dbReference type="Proteomes" id="UP000076630">
    <property type="component" value="Unassembled WGS sequence"/>
</dbReference>
<dbReference type="Gene3D" id="2.170.130.10">
    <property type="entry name" value="TonB-dependent receptor, plug domain"/>
    <property type="match status" value="1"/>
</dbReference>
<dbReference type="InterPro" id="IPR037066">
    <property type="entry name" value="Plug_dom_sf"/>
</dbReference>
<evidence type="ECO:0000256" key="1">
    <source>
        <dbReference type="ARBA" id="ARBA00004571"/>
    </source>
</evidence>
<dbReference type="Pfam" id="PF13715">
    <property type="entry name" value="CarbopepD_reg_2"/>
    <property type="match status" value="1"/>
</dbReference>
<dbReference type="InterPro" id="IPR023996">
    <property type="entry name" value="TonB-dep_OMP_SusC/RagA"/>
</dbReference>
<dbReference type="InterPro" id="IPR012910">
    <property type="entry name" value="Plug_dom"/>
</dbReference>
<dbReference type="PROSITE" id="PS52016">
    <property type="entry name" value="TONB_DEPENDENT_REC_3"/>
    <property type="match status" value="1"/>
</dbReference>
<gene>
    <name evidence="9" type="ORF">AV926_06055</name>
</gene>
<evidence type="ECO:0000313" key="9">
    <source>
        <dbReference type="EMBL" id="KZE83107.1"/>
    </source>
</evidence>
<comment type="subcellular location">
    <subcellularLocation>
        <location evidence="1 7">Cell outer membrane</location>
        <topology evidence="1 7">Multi-pass membrane protein</topology>
    </subcellularLocation>
</comment>
<evidence type="ECO:0000256" key="4">
    <source>
        <dbReference type="ARBA" id="ARBA00022692"/>
    </source>
</evidence>
<organism evidence="9 10">
    <name type="scientific">Myroides marinus</name>
    <dbReference type="NCBI Taxonomy" id="703342"/>
    <lineage>
        <taxon>Bacteria</taxon>
        <taxon>Pseudomonadati</taxon>
        <taxon>Bacteroidota</taxon>
        <taxon>Flavobacteriia</taxon>
        <taxon>Flavobacteriales</taxon>
        <taxon>Flavobacteriaceae</taxon>
        <taxon>Myroides</taxon>
    </lineage>
</organism>
<evidence type="ECO:0000256" key="6">
    <source>
        <dbReference type="ARBA" id="ARBA00023237"/>
    </source>
</evidence>
<dbReference type="InterPro" id="IPR039426">
    <property type="entry name" value="TonB-dep_rcpt-like"/>
</dbReference>
<keyword evidence="5 7" id="KW-0472">Membrane</keyword>
<accession>A0A164A7Q5</accession>
<dbReference type="RefSeq" id="WP_038984900.1">
    <property type="nucleotide sequence ID" value="NZ_JWJO01000009.1"/>
</dbReference>
<dbReference type="GO" id="GO:0009279">
    <property type="term" value="C:cell outer membrane"/>
    <property type="evidence" value="ECO:0007669"/>
    <property type="project" value="UniProtKB-SubCell"/>
</dbReference>
<dbReference type="SUPFAM" id="SSF56935">
    <property type="entry name" value="Porins"/>
    <property type="match status" value="1"/>
</dbReference>
<evidence type="ECO:0000313" key="10">
    <source>
        <dbReference type="Proteomes" id="UP000076630"/>
    </source>
</evidence>
<keyword evidence="2 7" id="KW-0813">Transport</keyword>
<name>A0A164A7Q5_9FLAO</name>
<evidence type="ECO:0000259" key="8">
    <source>
        <dbReference type="Pfam" id="PF07715"/>
    </source>
</evidence>
<dbReference type="Gene3D" id="2.60.40.1120">
    <property type="entry name" value="Carboxypeptidase-like, regulatory domain"/>
    <property type="match status" value="1"/>
</dbReference>
<reference evidence="9 10" key="1">
    <citation type="submission" date="2016-01" db="EMBL/GenBank/DDBJ databases">
        <title>Whole genome sequencing of Myroides marinus L41.</title>
        <authorList>
            <person name="Hong K.W."/>
        </authorList>
    </citation>
    <scope>NUCLEOTIDE SEQUENCE [LARGE SCALE GENOMIC DNA]</scope>
    <source>
        <strain evidence="9 10">L41</strain>
    </source>
</reference>
<sequence>MQKIYTILFVFVGFLTLHAQEKLVTGNVTDANGTLPGVSVLIQGSNEGTMTDLDGQYSIKVKDGQVLVFSFIGYQTQNITYKGQSLINVKLNDESNELGEVVITVPYGTANKKTYTGSVGVVQAKAIENAQVSNVTKALEGTVAGLQSFSASGQPGSEATIRIRGVGSINASSNPLFVVDGVPYEGGLNAIAASDIESITVLKDATAATLYGSRAANGVVMITTKKGRKGEAPQIEISAKHGFSSRARSDYKQLSTNQYMELQWEALRNGYMDSRKMNAADAALEATNQLVNSIGINPYGLNNPNPVGTDGKLRAGLTPLWNNDWNDALSQNARFTDINLRVSGGGDKSRYYVSGGFLNDQGYVIESGFKRFNLRSNIVVDAKDWLELGMNVSASHSIQDAPKQDDSAISNVIGFARGLPSFYPVYERNLTTGEYLRDPETGERIYDFGLYRTTSYAKYNLAATMPLDKAQVKRDVATFRTYAQAKLLDNLKFKTSLNVDYSSVNSHNVTNPEVGPGAATGGSVSKSNGRRVALTFNNVLNYDLEFGDKHSLGLMAGQEYFQNDYSNFGGVRQQIITVGFEEPDAASRLVSFYGNSDEYRMLSFFGSANYSYDKKYFLSASYRRDGSSRFHPDNRWGDFWSVGASWRLVDEEFMTKLRDKWLSNLLVKASYGAQGNDNIGNLYAYQALYDIKNYNGNPGLVTSRLATPELSWETNLNLNIGFDFGLFNNRLNGTIEYFERRSKDLLFSRQLAPSLGFTSLQTNIGGVKNYGWEFTVDGYPLVTEDWKIHLGANLTTYKNKITSLPSDEMWNGTKKWVQYGSVYDFYLVEWAGVNPENGNGQWYVQNADGSKTVTEDYSSLTSKDKVYKGNSLPDVTGGFLTEVTYKDWTLSANFSYTIGGKIYNGDKTSLYRQAGNGNTWSADMMGRWTPENTDTDIARLTTSPGSSWTSQSDRFLVDRSFLKLKNLTLTYNLPKEWLRKIKLGSASVFFQAENLFTWTKEQGMDPEQTFDGTTYYRYPAMKVISFGLNVKL</sequence>
<dbReference type="Pfam" id="PF07715">
    <property type="entry name" value="Plug"/>
    <property type="match status" value="1"/>
</dbReference>
<evidence type="ECO:0000256" key="2">
    <source>
        <dbReference type="ARBA" id="ARBA00022448"/>
    </source>
</evidence>
<dbReference type="AlphaFoldDB" id="A0A164A7Q5"/>
<dbReference type="InterPro" id="IPR036942">
    <property type="entry name" value="Beta-barrel_TonB_sf"/>
</dbReference>
<dbReference type="NCBIfam" id="TIGR04056">
    <property type="entry name" value="OMP_RagA_SusC"/>
    <property type="match status" value="1"/>
</dbReference>
<evidence type="ECO:0000256" key="7">
    <source>
        <dbReference type="PROSITE-ProRule" id="PRU01360"/>
    </source>
</evidence>
<dbReference type="EMBL" id="LQNU01000041">
    <property type="protein sequence ID" value="KZE83107.1"/>
    <property type="molecule type" value="Genomic_DNA"/>
</dbReference>
<dbReference type="SUPFAM" id="SSF49464">
    <property type="entry name" value="Carboxypeptidase regulatory domain-like"/>
    <property type="match status" value="1"/>
</dbReference>
<dbReference type="NCBIfam" id="TIGR04057">
    <property type="entry name" value="SusC_RagA_signa"/>
    <property type="match status" value="1"/>
</dbReference>
<keyword evidence="4 7" id="KW-0812">Transmembrane</keyword>
<evidence type="ECO:0000256" key="5">
    <source>
        <dbReference type="ARBA" id="ARBA00023136"/>
    </source>
</evidence>
<keyword evidence="3 7" id="KW-1134">Transmembrane beta strand</keyword>
<evidence type="ECO:0000256" key="3">
    <source>
        <dbReference type="ARBA" id="ARBA00022452"/>
    </source>
</evidence>
<dbReference type="OrthoDB" id="9768177at2"/>
<dbReference type="InterPro" id="IPR023997">
    <property type="entry name" value="TonB-dep_OMP_SusC/RagA_CS"/>
</dbReference>
<dbReference type="Gene3D" id="2.40.170.20">
    <property type="entry name" value="TonB-dependent receptor, beta-barrel domain"/>
    <property type="match status" value="1"/>
</dbReference>
<comment type="similarity">
    <text evidence="7">Belongs to the TonB-dependent receptor family.</text>
</comment>
<feature type="domain" description="TonB-dependent receptor plug" evidence="8">
    <location>
        <begin position="112"/>
        <end position="219"/>
    </location>
</feature>
<proteinExistence type="inferred from homology"/>
<comment type="caution">
    <text evidence="9">The sequence shown here is derived from an EMBL/GenBank/DDBJ whole genome shotgun (WGS) entry which is preliminary data.</text>
</comment>
<keyword evidence="10" id="KW-1185">Reference proteome</keyword>
<dbReference type="InterPro" id="IPR008969">
    <property type="entry name" value="CarboxyPept-like_regulatory"/>
</dbReference>
<keyword evidence="6 7" id="KW-0998">Cell outer membrane</keyword>
<protein>
    <submittedName>
        <fullName evidence="9">SusC/RagA family TonB-linked outer membrane protein</fullName>
    </submittedName>
</protein>